<dbReference type="Gene3D" id="3.30.2310.20">
    <property type="entry name" value="RelE-like"/>
    <property type="match status" value="1"/>
</dbReference>
<sequence>NRYQIRYSPEAENGLAALSPAVRAQVKTEITGHIGRDPYGHCSAAVRGDRNLRTVNIGRFVIVRYRIHDNRLLVTVVRAVAPW</sequence>
<accession>A0A646KTX6</accession>
<dbReference type="EMBL" id="VCLA01000204">
    <property type="protein sequence ID" value="MQT05558.1"/>
    <property type="molecule type" value="Genomic_DNA"/>
</dbReference>
<gene>
    <name evidence="1" type="ORF">FF041_37350</name>
</gene>
<reference evidence="1 2" key="1">
    <citation type="submission" date="2019-05" db="EMBL/GenBank/DDBJ databases">
        <title>Comparative genomics and metabolomics analyses of clavulanic acid producing Streptomyces species provides insight into specialized metabolism and evolution of beta-lactam biosynthetic gene clusters.</title>
        <authorList>
            <person name="Moore M.A."/>
            <person name="Cruz-Morales P."/>
            <person name="Barona Gomez F."/>
            <person name="Kapil T."/>
        </authorList>
    </citation>
    <scope>NUCLEOTIDE SEQUENCE [LARGE SCALE GENOMIC DNA]</scope>
    <source>
        <strain evidence="1 2">NRRL 5741</strain>
    </source>
</reference>
<feature type="non-terminal residue" evidence="1">
    <location>
        <position position="1"/>
    </location>
</feature>
<keyword evidence="2" id="KW-1185">Reference proteome</keyword>
<organism evidence="1 2">
    <name type="scientific">Streptomyces jumonjinensis</name>
    <dbReference type="NCBI Taxonomy" id="1945"/>
    <lineage>
        <taxon>Bacteria</taxon>
        <taxon>Bacillati</taxon>
        <taxon>Actinomycetota</taxon>
        <taxon>Actinomycetes</taxon>
        <taxon>Kitasatosporales</taxon>
        <taxon>Streptomycetaceae</taxon>
        <taxon>Streptomyces</taxon>
    </lineage>
</organism>
<proteinExistence type="predicted"/>
<evidence type="ECO:0000313" key="1">
    <source>
        <dbReference type="EMBL" id="MQT05558.1"/>
    </source>
</evidence>
<dbReference type="RefSeq" id="WP_153527173.1">
    <property type="nucleotide sequence ID" value="NZ_VCLA01000204.1"/>
</dbReference>
<dbReference type="AlphaFoldDB" id="A0A646KTX6"/>
<evidence type="ECO:0008006" key="3">
    <source>
        <dbReference type="Google" id="ProtNLM"/>
    </source>
</evidence>
<dbReference type="Proteomes" id="UP000419138">
    <property type="component" value="Unassembled WGS sequence"/>
</dbReference>
<dbReference type="OrthoDB" id="4350849at2"/>
<dbReference type="InterPro" id="IPR035093">
    <property type="entry name" value="RelE/ParE_toxin_dom_sf"/>
</dbReference>
<dbReference type="SUPFAM" id="SSF143011">
    <property type="entry name" value="RelE-like"/>
    <property type="match status" value="1"/>
</dbReference>
<protein>
    <recommendedName>
        <fullName evidence="3">Type II toxin-antitoxin system RelE/ParE family toxin</fullName>
    </recommendedName>
</protein>
<name>A0A646KTX6_STRJU</name>
<comment type="caution">
    <text evidence="1">The sequence shown here is derived from an EMBL/GenBank/DDBJ whole genome shotgun (WGS) entry which is preliminary data.</text>
</comment>
<evidence type="ECO:0000313" key="2">
    <source>
        <dbReference type="Proteomes" id="UP000419138"/>
    </source>
</evidence>